<accession>A0A6L3SS12</accession>
<dbReference type="Gene3D" id="1.10.8.10">
    <property type="entry name" value="DNA helicase RuvA subunit, C-terminal domain"/>
    <property type="match status" value="1"/>
</dbReference>
<dbReference type="PANTHER" id="PTHR18895">
    <property type="entry name" value="HEMK METHYLTRANSFERASE"/>
    <property type="match status" value="1"/>
</dbReference>
<dbReference type="OrthoDB" id="9800643at2"/>
<dbReference type="InterPro" id="IPR004556">
    <property type="entry name" value="HemK-like"/>
</dbReference>
<organism evidence="8 9">
    <name type="scientific">Methylobacterium soli</name>
    <dbReference type="NCBI Taxonomy" id="553447"/>
    <lineage>
        <taxon>Bacteria</taxon>
        <taxon>Pseudomonadati</taxon>
        <taxon>Pseudomonadota</taxon>
        <taxon>Alphaproteobacteria</taxon>
        <taxon>Hyphomicrobiales</taxon>
        <taxon>Methylobacteriaceae</taxon>
        <taxon>Methylobacterium</taxon>
    </lineage>
</organism>
<dbReference type="AlphaFoldDB" id="A0A6L3SS12"/>
<feature type="domain" description="Methyltransferase small" evidence="6">
    <location>
        <begin position="119"/>
        <end position="198"/>
    </location>
</feature>
<dbReference type="PANTHER" id="PTHR18895:SF74">
    <property type="entry name" value="MTRF1L RELEASE FACTOR GLUTAMINE METHYLTRANSFERASE"/>
    <property type="match status" value="1"/>
</dbReference>
<evidence type="ECO:0000256" key="1">
    <source>
        <dbReference type="ARBA" id="ARBA00022603"/>
    </source>
</evidence>
<evidence type="ECO:0000256" key="3">
    <source>
        <dbReference type="ARBA" id="ARBA00022691"/>
    </source>
</evidence>
<evidence type="ECO:0000256" key="4">
    <source>
        <dbReference type="ARBA" id="ARBA00048391"/>
    </source>
</evidence>
<keyword evidence="1 5" id="KW-0489">Methyltransferase</keyword>
<comment type="similarity">
    <text evidence="5">Belongs to the protein N5-glutamine methyltransferase family. PrmC subfamily.</text>
</comment>
<dbReference type="CDD" id="cd02440">
    <property type="entry name" value="AdoMet_MTases"/>
    <property type="match status" value="1"/>
</dbReference>
<comment type="caution">
    <text evidence="8">The sequence shown here is derived from an EMBL/GenBank/DDBJ whole genome shotgun (WGS) entry which is preliminary data.</text>
</comment>
<dbReference type="InterPro" id="IPR019874">
    <property type="entry name" value="RF_methyltr_PrmC"/>
</dbReference>
<dbReference type="EC" id="2.1.1.297" evidence="5"/>
<evidence type="ECO:0000256" key="5">
    <source>
        <dbReference type="HAMAP-Rule" id="MF_02126"/>
    </source>
</evidence>
<proteinExistence type="inferred from homology"/>
<dbReference type="InterPro" id="IPR050320">
    <property type="entry name" value="N5-glutamine_MTase"/>
</dbReference>
<dbReference type="InterPro" id="IPR007848">
    <property type="entry name" value="Small_mtfrase_dom"/>
</dbReference>
<feature type="binding site" evidence="5">
    <location>
        <begin position="194"/>
        <end position="197"/>
    </location>
    <ligand>
        <name>substrate</name>
    </ligand>
</feature>
<dbReference type="SUPFAM" id="SSF53335">
    <property type="entry name" value="S-adenosyl-L-methionine-dependent methyltransferases"/>
    <property type="match status" value="1"/>
</dbReference>
<evidence type="ECO:0000259" key="7">
    <source>
        <dbReference type="Pfam" id="PF17827"/>
    </source>
</evidence>
<dbReference type="InterPro" id="IPR029063">
    <property type="entry name" value="SAM-dependent_MTases_sf"/>
</dbReference>
<dbReference type="RefSeq" id="WP_151005184.1">
    <property type="nucleotide sequence ID" value="NZ_VZZK01000060.1"/>
</dbReference>
<keyword evidence="3 5" id="KW-0949">S-adenosyl-L-methionine</keyword>
<name>A0A6L3SS12_9HYPH</name>
<evidence type="ECO:0000259" key="6">
    <source>
        <dbReference type="Pfam" id="PF05175"/>
    </source>
</evidence>
<dbReference type="InterPro" id="IPR002052">
    <property type="entry name" value="DNA_methylase_N6_adenine_CS"/>
</dbReference>
<dbReference type="PROSITE" id="PS00092">
    <property type="entry name" value="N6_MTASE"/>
    <property type="match status" value="1"/>
</dbReference>
<gene>
    <name evidence="5 8" type="primary">prmC</name>
    <name evidence="8" type="ORF">F6X53_29765</name>
</gene>
<comment type="catalytic activity">
    <reaction evidence="4 5">
        <text>L-glutaminyl-[peptide chain release factor] + S-adenosyl-L-methionine = N(5)-methyl-L-glutaminyl-[peptide chain release factor] + S-adenosyl-L-homocysteine + H(+)</text>
        <dbReference type="Rhea" id="RHEA:42896"/>
        <dbReference type="Rhea" id="RHEA-COMP:10271"/>
        <dbReference type="Rhea" id="RHEA-COMP:10272"/>
        <dbReference type="ChEBI" id="CHEBI:15378"/>
        <dbReference type="ChEBI" id="CHEBI:30011"/>
        <dbReference type="ChEBI" id="CHEBI:57856"/>
        <dbReference type="ChEBI" id="CHEBI:59789"/>
        <dbReference type="ChEBI" id="CHEBI:61891"/>
        <dbReference type="EC" id="2.1.1.297"/>
    </reaction>
</comment>
<dbReference type="InterPro" id="IPR040758">
    <property type="entry name" value="PrmC_N"/>
</dbReference>
<dbReference type="Proteomes" id="UP000474159">
    <property type="component" value="Unassembled WGS sequence"/>
</dbReference>
<reference evidence="8 9" key="1">
    <citation type="submission" date="2019-09" db="EMBL/GenBank/DDBJ databases">
        <title>YIM 48816 draft genome.</title>
        <authorList>
            <person name="Jiang L."/>
        </authorList>
    </citation>
    <scope>NUCLEOTIDE SEQUENCE [LARGE SCALE GENOMIC DNA]</scope>
    <source>
        <strain evidence="8 9">YIM 48816</strain>
    </source>
</reference>
<comment type="function">
    <text evidence="5">Methylates the class 1 translation termination release factors RF1/PrfA and RF2/PrfB on the glutamine residue of the universally conserved GGQ motif.</text>
</comment>
<feature type="binding site" evidence="5">
    <location>
        <position position="151"/>
    </location>
    <ligand>
        <name>S-adenosyl-L-methionine</name>
        <dbReference type="ChEBI" id="CHEBI:59789"/>
    </ligand>
</feature>
<dbReference type="NCBIfam" id="TIGR03534">
    <property type="entry name" value="RF_mod_PrmC"/>
    <property type="match status" value="1"/>
</dbReference>
<feature type="binding site" evidence="5">
    <location>
        <begin position="128"/>
        <end position="132"/>
    </location>
    <ligand>
        <name>S-adenosyl-L-methionine</name>
        <dbReference type="ChEBI" id="CHEBI:59789"/>
    </ligand>
</feature>
<dbReference type="NCBIfam" id="TIGR00536">
    <property type="entry name" value="hemK_fam"/>
    <property type="match status" value="1"/>
</dbReference>
<dbReference type="HAMAP" id="MF_02126">
    <property type="entry name" value="RF_methyltr_PrmC"/>
    <property type="match status" value="1"/>
</dbReference>
<feature type="domain" description="Release factor glutamine methyltransferase N-terminal" evidence="7">
    <location>
        <begin position="12"/>
        <end position="82"/>
    </location>
</feature>
<dbReference type="Gene3D" id="3.40.50.150">
    <property type="entry name" value="Vaccinia Virus protein VP39"/>
    <property type="match status" value="1"/>
</dbReference>
<feature type="binding site" evidence="5">
    <location>
        <position position="194"/>
    </location>
    <ligand>
        <name>S-adenosyl-L-methionine</name>
        <dbReference type="ChEBI" id="CHEBI:59789"/>
    </ligand>
</feature>
<evidence type="ECO:0000313" key="9">
    <source>
        <dbReference type="Proteomes" id="UP000474159"/>
    </source>
</evidence>
<keyword evidence="2 5" id="KW-0808">Transferase</keyword>
<dbReference type="Pfam" id="PF05175">
    <property type="entry name" value="MTS"/>
    <property type="match status" value="1"/>
</dbReference>
<dbReference type="GO" id="GO:0003676">
    <property type="term" value="F:nucleic acid binding"/>
    <property type="evidence" value="ECO:0007669"/>
    <property type="project" value="InterPro"/>
</dbReference>
<keyword evidence="9" id="KW-1185">Reference proteome</keyword>
<dbReference type="EMBL" id="VZZK01000060">
    <property type="protein sequence ID" value="KAB1070698.1"/>
    <property type="molecule type" value="Genomic_DNA"/>
</dbReference>
<evidence type="ECO:0000256" key="2">
    <source>
        <dbReference type="ARBA" id="ARBA00022679"/>
    </source>
</evidence>
<dbReference type="GO" id="GO:0032259">
    <property type="term" value="P:methylation"/>
    <property type="evidence" value="ECO:0007669"/>
    <property type="project" value="UniProtKB-KW"/>
</dbReference>
<dbReference type="Pfam" id="PF17827">
    <property type="entry name" value="PrmC_N"/>
    <property type="match status" value="1"/>
</dbReference>
<protein>
    <recommendedName>
        <fullName evidence="5">Release factor glutamine methyltransferase</fullName>
        <shortName evidence="5">RF MTase</shortName>
        <ecNumber evidence="5">2.1.1.297</ecNumber>
    </recommendedName>
    <alternativeName>
        <fullName evidence="5">N5-glutamine methyltransferase PrmC</fullName>
    </alternativeName>
    <alternativeName>
        <fullName evidence="5">Protein-(glutamine-N5) MTase PrmC</fullName>
    </alternativeName>
    <alternativeName>
        <fullName evidence="5">Protein-glutamine N-methyltransferase PrmC</fullName>
    </alternativeName>
</protein>
<dbReference type="GO" id="GO:0102559">
    <property type="term" value="F:peptide chain release factor N(5)-glutamine methyltransferase activity"/>
    <property type="evidence" value="ECO:0007669"/>
    <property type="project" value="UniProtKB-EC"/>
</dbReference>
<feature type="binding site" evidence="5">
    <location>
        <position position="180"/>
    </location>
    <ligand>
        <name>S-adenosyl-L-methionine</name>
        <dbReference type="ChEBI" id="CHEBI:59789"/>
    </ligand>
</feature>
<evidence type="ECO:0000313" key="8">
    <source>
        <dbReference type="EMBL" id="KAB1070698.1"/>
    </source>
</evidence>
<sequence>MPDLAPDLSLHQAIRRIEALIARADIAGGPGDARFLALYSLGLRPIDLTLRGDAPIGQTGAERLADAVRRRIAGEPVARILGEWEFWGLPFRLSAETLVPRPDTETLVEAALAEIGDRHRRLRILDLGTGSGCLLVALLSELPQAFGIGLDRAYGALATARANAALNGVGHRAAFVSGDWCASLTGAFDLIVSNPPYIVREVLPTLSRDVRLHDPRLALDGGADGLDAYRAILAGVSADPHLLGAGGILALEIGYDQAEAVTRLAEAVTRLAEAGSFETVGLRQDLAGHDRVLVFRRLDPTGPRPRC</sequence>